<protein>
    <recommendedName>
        <fullName evidence="3">Bacterial spore germination immunoglobulin-like domain-containing protein</fullName>
    </recommendedName>
</protein>
<dbReference type="EMBL" id="MFAU01000018">
    <property type="protein sequence ID" value="OGD84559.1"/>
    <property type="molecule type" value="Genomic_DNA"/>
</dbReference>
<feature type="region of interest" description="Disordered" evidence="1">
    <location>
        <begin position="42"/>
        <end position="63"/>
    </location>
</feature>
<accession>A0A1F5FY72</accession>
<feature type="transmembrane region" description="Helical" evidence="2">
    <location>
        <begin position="6"/>
        <end position="25"/>
    </location>
</feature>
<keyword evidence="2" id="KW-1133">Transmembrane helix</keyword>
<comment type="caution">
    <text evidence="4">The sequence shown here is derived from an EMBL/GenBank/DDBJ whole genome shotgun (WGS) entry which is preliminary data.</text>
</comment>
<evidence type="ECO:0000313" key="5">
    <source>
        <dbReference type="Proteomes" id="UP000179252"/>
    </source>
</evidence>
<sequence>MSRNLAIAIIIFVIAALAIIGAYYLSKRQIALIPEPSPVSSPLEGFPTIQPSPPSTQPESGTDTLDTVSTPLIIIEPYDQTEISSPVKISGFLNVTDSRTTLNIKDVNGKILGTSSVEGCQEQNGCFFETEITFEKPQTPIGSVEALNSSTKASLETISVKFK</sequence>
<dbReference type="Pfam" id="PF10648">
    <property type="entry name" value="Gmad2"/>
    <property type="match status" value="1"/>
</dbReference>
<gene>
    <name evidence="4" type="ORF">A2165_02525</name>
</gene>
<keyword evidence="2" id="KW-0472">Membrane</keyword>
<organism evidence="4 5">
    <name type="scientific">Candidatus Curtissbacteria bacterium RBG_13_40_7</name>
    <dbReference type="NCBI Taxonomy" id="1797706"/>
    <lineage>
        <taxon>Bacteria</taxon>
        <taxon>Candidatus Curtissiibacteriota</taxon>
    </lineage>
</organism>
<proteinExistence type="predicted"/>
<dbReference type="AlphaFoldDB" id="A0A1F5FY72"/>
<evidence type="ECO:0000259" key="3">
    <source>
        <dbReference type="Pfam" id="PF10648"/>
    </source>
</evidence>
<dbReference type="InterPro" id="IPR018911">
    <property type="entry name" value="Gmad2_Ig-like_dom"/>
</dbReference>
<evidence type="ECO:0000313" key="4">
    <source>
        <dbReference type="EMBL" id="OGD84559.1"/>
    </source>
</evidence>
<evidence type="ECO:0000256" key="1">
    <source>
        <dbReference type="SAM" id="MobiDB-lite"/>
    </source>
</evidence>
<evidence type="ECO:0000256" key="2">
    <source>
        <dbReference type="SAM" id="Phobius"/>
    </source>
</evidence>
<dbReference type="Proteomes" id="UP000179252">
    <property type="component" value="Unassembled WGS sequence"/>
</dbReference>
<keyword evidence="2" id="KW-0812">Transmembrane</keyword>
<feature type="domain" description="Bacterial spore germination immunoglobulin-like" evidence="3">
    <location>
        <begin position="74"/>
        <end position="152"/>
    </location>
</feature>
<name>A0A1F5FY72_9BACT</name>
<reference evidence="4 5" key="1">
    <citation type="journal article" date="2016" name="Nat. Commun.">
        <title>Thousands of microbial genomes shed light on interconnected biogeochemical processes in an aquifer system.</title>
        <authorList>
            <person name="Anantharaman K."/>
            <person name="Brown C.T."/>
            <person name="Hug L.A."/>
            <person name="Sharon I."/>
            <person name="Castelle C.J."/>
            <person name="Probst A.J."/>
            <person name="Thomas B.C."/>
            <person name="Singh A."/>
            <person name="Wilkins M.J."/>
            <person name="Karaoz U."/>
            <person name="Brodie E.L."/>
            <person name="Williams K.H."/>
            <person name="Hubbard S.S."/>
            <person name="Banfield J.F."/>
        </authorList>
    </citation>
    <scope>NUCLEOTIDE SEQUENCE [LARGE SCALE GENOMIC DNA]</scope>
</reference>